<dbReference type="EMBL" id="FNYK01000072">
    <property type="protein sequence ID" value="SEJ19487.1"/>
    <property type="molecule type" value="Genomic_DNA"/>
</dbReference>
<evidence type="ECO:0000313" key="1">
    <source>
        <dbReference type="EMBL" id="SEJ19487.1"/>
    </source>
</evidence>
<accession>A0A1H6WYT1</accession>
<gene>
    <name evidence="1" type="ORF">SAMN04487834_10722</name>
</gene>
<reference evidence="2" key="1">
    <citation type="submission" date="2016-10" db="EMBL/GenBank/DDBJ databases">
        <authorList>
            <person name="Varghese N."/>
        </authorList>
    </citation>
    <scope>NUCLEOTIDE SEQUENCE [LARGE SCALE GENOMIC DNA]</scope>
    <source>
        <strain evidence="2">DSM 20406</strain>
    </source>
</reference>
<proteinExistence type="predicted"/>
<organism evidence="1 2">
    <name type="scientific">Sharpea azabuensis</name>
    <dbReference type="NCBI Taxonomy" id="322505"/>
    <lineage>
        <taxon>Bacteria</taxon>
        <taxon>Bacillati</taxon>
        <taxon>Bacillota</taxon>
        <taxon>Erysipelotrichia</taxon>
        <taxon>Erysipelotrichales</taxon>
        <taxon>Coprobacillaceae</taxon>
        <taxon>Sharpea</taxon>
    </lineage>
</organism>
<dbReference type="RefSeq" id="WP_033162564.1">
    <property type="nucleotide sequence ID" value="NZ_CACVPP010000022.1"/>
</dbReference>
<dbReference type="Proteomes" id="UP000183028">
    <property type="component" value="Unassembled WGS sequence"/>
</dbReference>
<dbReference type="GeneID" id="54119967"/>
<evidence type="ECO:0000313" key="2">
    <source>
        <dbReference type="Proteomes" id="UP000183028"/>
    </source>
</evidence>
<dbReference type="AlphaFoldDB" id="A0A1H6WYT1"/>
<sequence>MEKINLKNINDKDIDTKRLYQSYLVLLAQYSGLVQAVEPTDEELEEAQNRMELTLKNRLSELELGAKIAMERVGEEYDV</sequence>
<dbReference type="OrthoDB" id="9906571at2"/>
<protein>
    <submittedName>
        <fullName evidence="1">Uncharacterized protein</fullName>
    </submittedName>
</protein>
<keyword evidence="2" id="KW-1185">Reference proteome</keyword>
<name>A0A1H6WYT1_9FIRM</name>
<dbReference type="STRING" id="322505.SAMN04487836_1452"/>